<feature type="transmembrane region" description="Helical" evidence="1">
    <location>
        <begin position="77"/>
        <end position="99"/>
    </location>
</feature>
<organism evidence="3">
    <name type="scientific">marine sediment metagenome</name>
    <dbReference type="NCBI Taxonomy" id="412755"/>
    <lineage>
        <taxon>unclassified sequences</taxon>
        <taxon>metagenomes</taxon>
        <taxon>ecological metagenomes</taxon>
    </lineage>
</organism>
<feature type="transmembrane region" description="Helical" evidence="1">
    <location>
        <begin position="132"/>
        <end position="151"/>
    </location>
</feature>
<dbReference type="GO" id="GO:0004175">
    <property type="term" value="F:endopeptidase activity"/>
    <property type="evidence" value="ECO:0007669"/>
    <property type="project" value="UniProtKB-ARBA"/>
</dbReference>
<gene>
    <name evidence="3" type="ORF">LCGC14_2639500</name>
</gene>
<dbReference type="Pfam" id="PF02517">
    <property type="entry name" value="Rce1-like"/>
    <property type="match status" value="1"/>
</dbReference>
<feature type="transmembrane region" description="Helical" evidence="1">
    <location>
        <begin position="47"/>
        <end position="65"/>
    </location>
</feature>
<name>A0A0F8ZXV8_9ZZZZ</name>
<sequence>MAMKEQTINTAAPADLKLKLKTKEWIIILTLGLTLLSFIESLRSFPWSPFILVYVMVLFVVPLYLKTYRFGQFKKAWPIKPILIGLIGIKVWQTAYQFVYDYFLESYGVLGNPNYDLFKATNALLNQTAEKYNSVIVAAVLMGFTILIIPFAEELYYRGYVFGTLRENSGFWSAALISSSLLAVRHFAHLLFIQPFPVIPASIWVLSTIPIGIGLAY</sequence>
<feature type="transmembrane region" description="Helical" evidence="1">
    <location>
        <begin position="198"/>
        <end position="216"/>
    </location>
</feature>
<comment type="caution">
    <text evidence="3">The sequence shown here is derived from an EMBL/GenBank/DDBJ whole genome shotgun (WGS) entry which is preliminary data.</text>
</comment>
<dbReference type="GO" id="GO:0080120">
    <property type="term" value="P:CAAX-box protein maturation"/>
    <property type="evidence" value="ECO:0007669"/>
    <property type="project" value="UniProtKB-ARBA"/>
</dbReference>
<dbReference type="InterPro" id="IPR003675">
    <property type="entry name" value="Rce1/LyrA-like_dom"/>
</dbReference>
<accession>A0A0F8ZXV8</accession>
<keyword evidence="1" id="KW-0812">Transmembrane</keyword>
<keyword evidence="1" id="KW-0472">Membrane</keyword>
<evidence type="ECO:0000256" key="1">
    <source>
        <dbReference type="SAM" id="Phobius"/>
    </source>
</evidence>
<dbReference type="AlphaFoldDB" id="A0A0F8ZXV8"/>
<dbReference type="EMBL" id="LAZR01045484">
    <property type="protein sequence ID" value="KKK98762.1"/>
    <property type="molecule type" value="Genomic_DNA"/>
</dbReference>
<protein>
    <recommendedName>
        <fullName evidence="2">CAAX prenyl protease 2/Lysostaphin resistance protein A-like domain-containing protein</fullName>
    </recommendedName>
</protein>
<feature type="non-terminal residue" evidence="3">
    <location>
        <position position="217"/>
    </location>
</feature>
<feature type="domain" description="CAAX prenyl protease 2/Lysostaphin resistance protein A-like" evidence="2">
    <location>
        <begin position="139"/>
        <end position="216"/>
    </location>
</feature>
<proteinExistence type="predicted"/>
<keyword evidence="1" id="KW-1133">Transmembrane helix</keyword>
<reference evidence="3" key="1">
    <citation type="journal article" date="2015" name="Nature">
        <title>Complex archaea that bridge the gap between prokaryotes and eukaryotes.</title>
        <authorList>
            <person name="Spang A."/>
            <person name="Saw J.H."/>
            <person name="Jorgensen S.L."/>
            <person name="Zaremba-Niedzwiedzka K."/>
            <person name="Martijn J."/>
            <person name="Lind A.E."/>
            <person name="van Eijk R."/>
            <person name="Schleper C."/>
            <person name="Guy L."/>
            <person name="Ettema T.J."/>
        </authorList>
    </citation>
    <scope>NUCLEOTIDE SEQUENCE</scope>
</reference>
<evidence type="ECO:0000313" key="3">
    <source>
        <dbReference type="EMBL" id="KKK98762.1"/>
    </source>
</evidence>
<evidence type="ECO:0000259" key="2">
    <source>
        <dbReference type="Pfam" id="PF02517"/>
    </source>
</evidence>
<feature type="transmembrane region" description="Helical" evidence="1">
    <location>
        <begin position="171"/>
        <end position="192"/>
    </location>
</feature>
<feature type="transmembrane region" description="Helical" evidence="1">
    <location>
        <begin position="25"/>
        <end position="41"/>
    </location>
</feature>